<keyword evidence="1" id="KW-0175">Coiled coil</keyword>
<evidence type="ECO:0000256" key="2">
    <source>
        <dbReference type="SAM" id="SignalP"/>
    </source>
</evidence>
<feature type="chain" id="PRO_5039333045" description="Lipoprotein" evidence="2">
    <location>
        <begin position="19"/>
        <end position="140"/>
    </location>
</feature>
<accession>A0A3S0KPR9</accession>
<evidence type="ECO:0000313" key="4">
    <source>
        <dbReference type="Proteomes" id="UP000271374"/>
    </source>
</evidence>
<protein>
    <recommendedName>
        <fullName evidence="5">Lipoprotein</fullName>
    </recommendedName>
</protein>
<keyword evidence="2" id="KW-0732">Signal</keyword>
<evidence type="ECO:0008006" key="5">
    <source>
        <dbReference type="Google" id="ProtNLM"/>
    </source>
</evidence>
<sequence>MRKSVVFLSAFVCFLLMGCQKETVTARQPQNNKEIENLVIQVQELQNEIKSLKGSDNVEEATIVKEKNEFPALAQAELTNLGFKGTVNDIKEDLNKHEDIIPYQGVLGGEMHFLYDKLKVLSHEWYLHHLMMGIQEGIFY</sequence>
<proteinExistence type="predicted"/>
<evidence type="ECO:0000256" key="1">
    <source>
        <dbReference type="SAM" id="Coils"/>
    </source>
</evidence>
<dbReference type="AlphaFoldDB" id="A0A3S0KPR9"/>
<dbReference type="RefSeq" id="WP_126406783.1">
    <property type="nucleotide sequence ID" value="NZ_RXNT01000003.1"/>
</dbReference>
<name>A0A3S0KPR9_9BACI</name>
<feature type="coiled-coil region" evidence="1">
    <location>
        <begin position="28"/>
        <end position="55"/>
    </location>
</feature>
<evidence type="ECO:0000313" key="3">
    <source>
        <dbReference type="EMBL" id="RTR35139.1"/>
    </source>
</evidence>
<dbReference type="EMBL" id="RXNT01000003">
    <property type="protein sequence ID" value="RTR35139.1"/>
    <property type="molecule type" value="Genomic_DNA"/>
</dbReference>
<comment type="caution">
    <text evidence="3">The sequence shown here is derived from an EMBL/GenBank/DDBJ whole genome shotgun (WGS) entry which is preliminary data.</text>
</comment>
<feature type="signal peptide" evidence="2">
    <location>
        <begin position="1"/>
        <end position="18"/>
    </location>
</feature>
<organism evidence="3 4">
    <name type="scientific">Bacillus yapensis</name>
    <dbReference type="NCBI Taxonomy" id="2492960"/>
    <lineage>
        <taxon>Bacteria</taxon>
        <taxon>Bacillati</taxon>
        <taxon>Bacillota</taxon>
        <taxon>Bacilli</taxon>
        <taxon>Bacillales</taxon>
        <taxon>Bacillaceae</taxon>
        <taxon>Bacillus</taxon>
    </lineage>
</organism>
<gene>
    <name evidence="3" type="ORF">EKG37_04440</name>
</gene>
<dbReference type="PROSITE" id="PS51257">
    <property type="entry name" value="PROKAR_LIPOPROTEIN"/>
    <property type="match status" value="1"/>
</dbReference>
<dbReference type="Proteomes" id="UP000271374">
    <property type="component" value="Unassembled WGS sequence"/>
</dbReference>
<dbReference type="OrthoDB" id="5471167at2"/>
<reference evidence="3 4" key="1">
    <citation type="submission" date="2018-12" db="EMBL/GenBank/DDBJ databases">
        <title>Bacillus yapensis draft genome sequence.</title>
        <authorList>
            <person name="Yu L."/>
            <person name="Xu X."/>
            <person name="Tang X."/>
        </authorList>
    </citation>
    <scope>NUCLEOTIDE SEQUENCE [LARGE SCALE GENOMIC DNA]</scope>
    <source>
        <strain evidence="3 4">XXST-01</strain>
    </source>
</reference>
<keyword evidence="4" id="KW-1185">Reference proteome</keyword>